<dbReference type="InterPro" id="IPR033121">
    <property type="entry name" value="PEPTIDASE_A1"/>
</dbReference>
<dbReference type="InterPro" id="IPR021109">
    <property type="entry name" value="Peptidase_aspartic_dom_sf"/>
</dbReference>
<dbReference type="PANTHER" id="PTHR47966:SF51">
    <property type="entry name" value="BETA-SITE APP-CLEAVING ENZYME, ISOFORM A-RELATED"/>
    <property type="match status" value="1"/>
</dbReference>
<keyword evidence="4" id="KW-1185">Reference proteome</keyword>
<protein>
    <submittedName>
        <fullName evidence="3">Acid protease</fullName>
    </submittedName>
</protein>
<dbReference type="PROSITE" id="PS51767">
    <property type="entry name" value="PEPTIDASE_A1"/>
    <property type="match status" value="1"/>
</dbReference>
<dbReference type="SUPFAM" id="SSF50630">
    <property type="entry name" value="Acid proteases"/>
    <property type="match status" value="1"/>
</dbReference>
<evidence type="ECO:0000313" key="4">
    <source>
        <dbReference type="Proteomes" id="UP000053558"/>
    </source>
</evidence>
<dbReference type="AlphaFoldDB" id="A0A5M3N0T4"/>
<reference evidence="4" key="1">
    <citation type="journal article" date="2012" name="Science">
        <title>The Paleozoic origin of enzymatic lignin decomposition reconstructed from 31 fungal genomes.</title>
        <authorList>
            <person name="Floudas D."/>
            <person name="Binder M."/>
            <person name="Riley R."/>
            <person name="Barry K."/>
            <person name="Blanchette R.A."/>
            <person name="Henrissat B."/>
            <person name="Martinez A.T."/>
            <person name="Otillar R."/>
            <person name="Spatafora J.W."/>
            <person name="Yadav J.S."/>
            <person name="Aerts A."/>
            <person name="Benoit I."/>
            <person name="Boyd A."/>
            <person name="Carlson A."/>
            <person name="Copeland A."/>
            <person name="Coutinho P.M."/>
            <person name="de Vries R.P."/>
            <person name="Ferreira P."/>
            <person name="Findley K."/>
            <person name="Foster B."/>
            <person name="Gaskell J."/>
            <person name="Glotzer D."/>
            <person name="Gorecki P."/>
            <person name="Heitman J."/>
            <person name="Hesse C."/>
            <person name="Hori C."/>
            <person name="Igarashi K."/>
            <person name="Jurgens J.A."/>
            <person name="Kallen N."/>
            <person name="Kersten P."/>
            <person name="Kohler A."/>
            <person name="Kuees U."/>
            <person name="Kumar T.K.A."/>
            <person name="Kuo A."/>
            <person name="LaButti K."/>
            <person name="Larrondo L.F."/>
            <person name="Lindquist E."/>
            <person name="Ling A."/>
            <person name="Lombard V."/>
            <person name="Lucas S."/>
            <person name="Lundell T."/>
            <person name="Martin R."/>
            <person name="McLaughlin D.J."/>
            <person name="Morgenstern I."/>
            <person name="Morin E."/>
            <person name="Murat C."/>
            <person name="Nagy L.G."/>
            <person name="Nolan M."/>
            <person name="Ohm R.A."/>
            <person name="Patyshakuliyeva A."/>
            <person name="Rokas A."/>
            <person name="Ruiz-Duenas F.J."/>
            <person name="Sabat G."/>
            <person name="Salamov A."/>
            <person name="Samejima M."/>
            <person name="Schmutz J."/>
            <person name="Slot J.C."/>
            <person name="St John F."/>
            <person name="Stenlid J."/>
            <person name="Sun H."/>
            <person name="Sun S."/>
            <person name="Syed K."/>
            <person name="Tsang A."/>
            <person name="Wiebenga A."/>
            <person name="Young D."/>
            <person name="Pisabarro A."/>
            <person name="Eastwood D.C."/>
            <person name="Martin F."/>
            <person name="Cullen D."/>
            <person name="Grigoriev I.V."/>
            <person name="Hibbett D.S."/>
        </authorList>
    </citation>
    <scope>NUCLEOTIDE SEQUENCE [LARGE SCALE GENOMIC DNA]</scope>
    <source>
        <strain evidence="4">RWD-64-598 SS2</strain>
    </source>
</reference>
<evidence type="ECO:0000256" key="1">
    <source>
        <dbReference type="ARBA" id="ARBA00007447"/>
    </source>
</evidence>
<dbReference type="CDD" id="cd05471">
    <property type="entry name" value="pepsin_like"/>
    <property type="match status" value="1"/>
</dbReference>
<dbReference type="GO" id="GO:0004190">
    <property type="term" value="F:aspartic-type endopeptidase activity"/>
    <property type="evidence" value="ECO:0007669"/>
    <property type="project" value="InterPro"/>
</dbReference>
<accession>A0A5M3N0T4</accession>
<dbReference type="GO" id="GO:0006508">
    <property type="term" value="P:proteolysis"/>
    <property type="evidence" value="ECO:0007669"/>
    <property type="project" value="UniProtKB-KW"/>
</dbReference>
<sequence length="359" mass="38236">MLEFSSDLWTNKEITDATDQQLNGTINYAIGGASGKVLSSTLEFAGYSVPDQYFVYAPDGKVSAGDGVLGLGPAQDSRIRSLRNTSAANPPIDRIFSSDNSTDNYIAVLLGRGDEISSSDAPGDASTAASSPKYPGDLSICSVLPKYASVRNQPKLDVTQVPRRLINGQHWQVLLDSDGIKGTDGQRIEISSRVDGAGKDQPATVIFDTGYTFPQVPDDVAEALYKNVPGAKLEYVAPSAGNAWSLPCDAELSASFFFGGIEYPIHPLDLNFQAEDGTCFGGFQPYTVDPAKVDGGIVGYDMILGMAFLRNAYMLVDFGSYTDVGNTPDEGASFIQLLPLTNATEATDEFRPDVFGAAV</sequence>
<dbReference type="Gene3D" id="2.40.70.10">
    <property type="entry name" value="Acid Proteases"/>
    <property type="match status" value="2"/>
</dbReference>
<dbReference type="GeneID" id="19211272"/>
<dbReference type="KEGG" id="cput:CONPUDRAFT_88693"/>
<dbReference type="OrthoDB" id="15189at2759"/>
<dbReference type="InterPro" id="IPR001461">
    <property type="entry name" value="Aspartic_peptidase_A1"/>
</dbReference>
<dbReference type="RefSeq" id="XP_007766193.1">
    <property type="nucleotide sequence ID" value="XM_007768003.1"/>
</dbReference>
<keyword evidence="3" id="KW-0378">Hydrolase</keyword>
<dbReference type="PANTHER" id="PTHR47966">
    <property type="entry name" value="BETA-SITE APP-CLEAVING ENZYME, ISOFORM A-RELATED"/>
    <property type="match status" value="1"/>
</dbReference>
<name>A0A5M3N0T4_CONPW</name>
<dbReference type="InterPro" id="IPR034164">
    <property type="entry name" value="Pepsin-like_dom"/>
</dbReference>
<proteinExistence type="inferred from homology"/>
<comment type="similarity">
    <text evidence="1">Belongs to the peptidase A1 family.</text>
</comment>
<feature type="domain" description="Peptidase A1" evidence="2">
    <location>
        <begin position="1"/>
        <end position="327"/>
    </location>
</feature>
<comment type="caution">
    <text evidence="3">The sequence shown here is derived from an EMBL/GenBank/DDBJ whole genome shotgun (WGS) entry which is preliminary data.</text>
</comment>
<gene>
    <name evidence="3" type="ORF">CONPUDRAFT_88693</name>
</gene>
<dbReference type="Pfam" id="PF00026">
    <property type="entry name" value="Asp"/>
    <property type="match status" value="1"/>
</dbReference>
<keyword evidence="3" id="KW-0645">Protease</keyword>
<evidence type="ECO:0000259" key="2">
    <source>
        <dbReference type="PROSITE" id="PS51767"/>
    </source>
</evidence>
<dbReference type="EMBL" id="JH711575">
    <property type="protein sequence ID" value="EIW84515.1"/>
    <property type="molecule type" value="Genomic_DNA"/>
</dbReference>
<evidence type="ECO:0000313" key="3">
    <source>
        <dbReference type="EMBL" id="EIW84515.1"/>
    </source>
</evidence>
<organism evidence="3 4">
    <name type="scientific">Coniophora puteana (strain RWD-64-598)</name>
    <name type="common">Brown rot fungus</name>
    <dbReference type="NCBI Taxonomy" id="741705"/>
    <lineage>
        <taxon>Eukaryota</taxon>
        <taxon>Fungi</taxon>
        <taxon>Dikarya</taxon>
        <taxon>Basidiomycota</taxon>
        <taxon>Agaricomycotina</taxon>
        <taxon>Agaricomycetes</taxon>
        <taxon>Agaricomycetidae</taxon>
        <taxon>Boletales</taxon>
        <taxon>Coniophorineae</taxon>
        <taxon>Coniophoraceae</taxon>
        <taxon>Coniophora</taxon>
    </lineage>
</organism>
<dbReference type="Proteomes" id="UP000053558">
    <property type="component" value="Unassembled WGS sequence"/>
</dbReference>